<dbReference type="SUPFAM" id="SSF54631">
    <property type="entry name" value="CBS-domain pair"/>
    <property type="match status" value="1"/>
</dbReference>
<comment type="caution">
    <text evidence="4">The sequence shown here is derived from an EMBL/GenBank/DDBJ whole genome shotgun (WGS) entry which is preliminary data.</text>
</comment>
<evidence type="ECO:0000313" key="5">
    <source>
        <dbReference type="Proteomes" id="UP000321574"/>
    </source>
</evidence>
<dbReference type="InterPro" id="IPR051257">
    <property type="entry name" value="Diverse_CBS-Domain"/>
</dbReference>
<gene>
    <name evidence="4" type="ORF">FHP05_00570</name>
</gene>
<proteinExistence type="predicted"/>
<dbReference type="CDD" id="cd04643">
    <property type="entry name" value="CBS_pair_bac"/>
    <property type="match status" value="1"/>
</dbReference>
<dbReference type="RefSeq" id="WP_147665057.1">
    <property type="nucleotide sequence ID" value="NZ_VDUW01000001.1"/>
</dbReference>
<feature type="domain" description="CBS" evidence="3">
    <location>
        <begin position="20"/>
        <end position="80"/>
    </location>
</feature>
<organism evidence="4 5">
    <name type="scientific">Cerasibacillus terrae</name>
    <dbReference type="NCBI Taxonomy" id="2498845"/>
    <lineage>
        <taxon>Bacteria</taxon>
        <taxon>Bacillati</taxon>
        <taxon>Bacillota</taxon>
        <taxon>Bacilli</taxon>
        <taxon>Bacillales</taxon>
        <taxon>Bacillaceae</taxon>
        <taxon>Cerasibacillus</taxon>
    </lineage>
</organism>
<evidence type="ECO:0000259" key="3">
    <source>
        <dbReference type="PROSITE" id="PS51371"/>
    </source>
</evidence>
<dbReference type="Proteomes" id="UP000321574">
    <property type="component" value="Unassembled WGS sequence"/>
</dbReference>
<dbReference type="Gene3D" id="3.10.580.10">
    <property type="entry name" value="CBS-domain"/>
    <property type="match status" value="1"/>
</dbReference>
<name>A0A5C8P2N9_9BACI</name>
<evidence type="ECO:0000256" key="2">
    <source>
        <dbReference type="PROSITE-ProRule" id="PRU00703"/>
    </source>
</evidence>
<evidence type="ECO:0000256" key="1">
    <source>
        <dbReference type="ARBA" id="ARBA00023122"/>
    </source>
</evidence>
<sequence>MNAMQNKNNESSQLSVKDLMIPSEKVAHVQINNPLEHALLVLVKTGYSAVPVVDASYKLEGIIGKSIILNETLGLERFEFERLSEMKVKEVMNADIPVLSGNDSYIEGLKAVIDYPFICVVDENHHFDGILTRRAILKQARKDYYLINQKAYQ</sequence>
<dbReference type="PROSITE" id="PS51371">
    <property type="entry name" value="CBS"/>
    <property type="match status" value="1"/>
</dbReference>
<dbReference type="EMBL" id="VDUW01000001">
    <property type="protein sequence ID" value="TXL67544.1"/>
    <property type="molecule type" value="Genomic_DNA"/>
</dbReference>
<reference evidence="4 5" key="1">
    <citation type="submission" date="2019-06" db="EMBL/GenBank/DDBJ databases">
        <title>Cerasibacillus sp. nov., isolated from maize field.</title>
        <authorList>
            <person name="Lin S.-Y."/>
            <person name="Tsai C.-F."/>
            <person name="Young C.-C."/>
        </authorList>
    </citation>
    <scope>NUCLEOTIDE SEQUENCE [LARGE SCALE GENOMIC DNA]</scope>
    <source>
        <strain evidence="4 5">CC-CFT480</strain>
    </source>
</reference>
<protein>
    <submittedName>
        <fullName evidence="4">CBS domain-containing protein</fullName>
    </submittedName>
</protein>
<evidence type="ECO:0000313" key="4">
    <source>
        <dbReference type="EMBL" id="TXL67544.1"/>
    </source>
</evidence>
<dbReference type="OrthoDB" id="2375431at2"/>
<keyword evidence="5" id="KW-1185">Reference proteome</keyword>
<dbReference type="InterPro" id="IPR048125">
    <property type="entry name" value="CBS_CbpB"/>
</dbReference>
<dbReference type="InterPro" id="IPR046342">
    <property type="entry name" value="CBS_dom_sf"/>
</dbReference>
<dbReference type="Pfam" id="PF00571">
    <property type="entry name" value="CBS"/>
    <property type="match status" value="2"/>
</dbReference>
<keyword evidence="1 2" id="KW-0129">CBS domain</keyword>
<dbReference type="AlphaFoldDB" id="A0A5C8P2N9"/>
<dbReference type="InterPro" id="IPR000644">
    <property type="entry name" value="CBS_dom"/>
</dbReference>
<dbReference type="PANTHER" id="PTHR43080">
    <property type="entry name" value="CBS DOMAIN-CONTAINING PROTEIN CBSX3, MITOCHONDRIAL"/>
    <property type="match status" value="1"/>
</dbReference>
<dbReference type="PANTHER" id="PTHR43080:SF30">
    <property type="entry name" value="CYCLIC DI-AMP RECEPTOR B"/>
    <property type="match status" value="1"/>
</dbReference>
<dbReference type="NCBIfam" id="NF041630">
    <property type="entry name" value="CBS_CbpB"/>
    <property type="match status" value="1"/>
</dbReference>
<accession>A0A5C8P2N9</accession>